<dbReference type="Pfam" id="PF07495">
    <property type="entry name" value="Y_Y_Y"/>
    <property type="match status" value="1"/>
</dbReference>
<dbReference type="SMART" id="SM00388">
    <property type="entry name" value="HisKA"/>
    <property type="match status" value="1"/>
</dbReference>
<comment type="catalytic activity">
    <reaction evidence="1">
        <text>ATP + protein L-histidine = ADP + protein N-phospho-L-histidine.</text>
        <dbReference type="EC" id="2.7.13.3"/>
    </reaction>
</comment>
<evidence type="ECO:0000256" key="8">
    <source>
        <dbReference type="ARBA" id="ARBA00023163"/>
    </source>
</evidence>
<dbReference type="GO" id="GO:0003700">
    <property type="term" value="F:DNA-binding transcription factor activity"/>
    <property type="evidence" value="ECO:0007669"/>
    <property type="project" value="InterPro"/>
</dbReference>
<evidence type="ECO:0000256" key="2">
    <source>
        <dbReference type="ARBA" id="ARBA00012438"/>
    </source>
</evidence>
<dbReference type="STRING" id="28189.CCYN74_210078"/>
<dbReference type="InterPro" id="IPR003661">
    <property type="entry name" value="HisK_dim/P_dom"/>
</dbReference>
<dbReference type="PROSITE" id="PS50110">
    <property type="entry name" value="RESPONSE_REGULATORY"/>
    <property type="match status" value="1"/>
</dbReference>
<dbReference type="InterPro" id="IPR011110">
    <property type="entry name" value="Reg_prop"/>
</dbReference>
<evidence type="ECO:0000259" key="12">
    <source>
        <dbReference type="PROSITE" id="PS50109"/>
    </source>
</evidence>
<dbReference type="Pfam" id="PF00512">
    <property type="entry name" value="HisKA"/>
    <property type="match status" value="1"/>
</dbReference>
<evidence type="ECO:0000256" key="4">
    <source>
        <dbReference type="ARBA" id="ARBA00022679"/>
    </source>
</evidence>
<dbReference type="RefSeq" id="WP_041990605.1">
    <property type="nucleotide sequence ID" value="NZ_CDOD01000006.1"/>
</dbReference>
<dbReference type="PANTHER" id="PTHR43547">
    <property type="entry name" value="TWO-COMPONENT HISTIDINE KINASE"/>
    <property type="match status" value="1"/>
</dbReference>
<dbReference type="PROSITE" id="PS50109">
    <property type="entry name" value="HIS_KIN"/>
    <property type="match status" value="1"/>
</dbReference>
<dbReference type="InterPro" id="IPR011006">
    <property type="entry name" value="CheY-like_superfamily"/>
</dbReference>
<dbReference type="InterPro" id="IPR004358">
    <property type="entry name" value="Sig_transdc_His_kin-like_C"/>
</dbReference>
<dbReference type="InterPro" id="IPR009057">
    <property type="entry name" value="Homeodomain-like_sf"/>
</dbReference>
<accession>A0A0B7H3K2</accession>
<dbReference type="SMART" id="SM00387">
    <property type="entry name" value="HATPase_c"/>
    <property type="match status" value="1"/>
</dbReference>
<evidence type="ECO:0000259" key="13">
    <source>
        <dbReference type="PROSITE" id="PS50110"/>
    </source>
</evidence>
<dbReference type="InterPro" id="IPR018062">
    <property type="entry name" value="HTH_AraC-typ_CS"/>
</dbReference>
<feature type="domain" description="Histidine kinase" evidence="12">
    <location>
        <begin position="831"/>
        <end position="1052"/>
    </location>
</feature>
<dbReference type="InterPro" id="IPR018060">
    <property type="entry name" value="HTH_AraC"/>
</dbReference>
<dbReference type="InterPro" id="IPR013783">
    <property type="entry name" value="Ig-like_fold"/>
</dbReference>
<dbReference type="InterPro" id="IPR003594">
    <property type="entry name" value="HATPase_dom"/>
</dbReference>
<dbReference type="SUPFAM" id="SSF52172">
    <property type="entry name" value="CheY-like"/>
    <property type="match status" value="1"/>
</dbReference>
<dbReference type="GO" id="GO:0000155">
    <property type="term" value="F:phosphorelay sensor kinase activity"/>
    <property type="evidence" value="ECO:0007669"/>
    <property type="project" value="InterPro"/>
</dbReference>
<keyword evidence="8" id="KW-0804">Transcription</keyword>
<dbReference type="Pfam" id="PF00072">
    <property type="entry name" value="Response_reg"/>
    <property type="match status" value="1"/>
</dbReference>
<proteinExistence type="predicted"/>
<evidence type="ECO:0000259" key="11">
    <source>
        <dbReference type="PROSITE" id="PS01124"/>
    </source>
</evidence>
<evidence type="ECO:0000256" key="3">
    <source>
        <dbReference type="ARBA" id="ARBA00022553"/>
    </source>
</evidence>
<keyword evidence="10" id="KW-0812">Transmembrane</keyword>
<dbReference type="Gene3D" id="2.130.10.10">
    <property type="entry name" value="YVTN repeat-like/Quinoprotein amine dehydrogenase"/>
    <property type="match status" value="2"/>
</dbReference>
<name>A0A0B7H3K2_9FLAO</name>
<feature type="modified residue" description="4-aspartylphosphate" evidence="9">
    <location>
        <position position="1143"/>
    </location>
</feature>
<dbReference type="Proteomes" id="UP000038055">
    <property type="component" value="Unassembled WGS sequence"/>
</dbReference>
<protein>
    <recommendedName>
        <fullName evidence="2">histidine kinase</fullName>
        <ecNumber evidence="2">2.7.13.3</ecNumber>
    </recommendedName>
</protein>
<dbReference type="PRINTS" id="PR00344">
    <property type="entry name" value="BCTRLSENSOR"/>
</dbReference>
<evidence type="ECO:0000256" key="1">
    <source>
        <dbReference type="ARBA" id="ARBA00000085"/>
    </source>
</evidence>
<dbReference type="SMART" id="SM00342">
    <property type="entry name" value="HTH_ARAC"/>
    <property type="match status" value="1"/>
</dbReference>
<dbReference type="Pfam" id="PF02518">
    <property type="entry name" value="HATPase_c"/>
    <property type="match status" value="1"/>
</dbReference>
<evidence type="ECO:0000313" key="15">
    <source>
        <dbReference type="Proteomes" id="UP000038055"/>
    </source>
</evidence>
<dbReference type="InterPro" id="IPR036097">
    <property type="entry name" value="HisK_dim/P_sf"/>
</dbReference>
<feature type="domain" description="Response regulatory" evidence="13">
    <location>
        <begin position="1095"/>
        <end position="1210"/>
    </location>
</feature>
<dbReference type="FunFam" id="3.30.565.10:FF:000006">
    <property type="entry name" value="Sensor histidine kinase WalK"/>
    <property type="match status" value="1"/>
</dbReference>
<dbReference type="SUPFAM" id="SSF55874">
    <property type="entry name" value="ATPase domain of HSP90 chaperone/DNA topoisomerase II/histidine kinase"/>
    <property type="match status" value="1"/>
</dbReference>
<reference evidence="15" key="1">
    <citation type="submission" date="2015-01" db="EMBL/GenBank/DDBJ databases">
        <authorList>
            <person name="MANFREDI Pablo"/>
        </authorList>
    </citation>
    <scope>NUCLEOTIDE SEQUENCE [LARGE SCALE GENOMIC DNA]</scope>
    <source>
        <strain evidence="15">Ccyn2B</strain>
    </source>
</reference>
<gene>
    <name evidence="14" type="ORF">CCYN2B_140048</name>
</gene>
<dbReference type="eggNOG" id="COG0745">
    <property type="taxonomic scope" value="Bacteria"/>
</dbReference>
<dbReference type="SMART" id="SM00448">
    <property type="entry name" value="REC"/>
    <property type="match status" value="1"/>
</dbReference>
<keyword evidence="7" id="KW-0238">DNA-binding</keyword>
<dbReference type="Gene3D" id="1.10.287.130">
    <property type="match status" value="1"/>
</dbReference>
<dbReference type="Pfam" id="PF12833">
    <property type="entry name" value="HTH_18"/>
    <property type="match status" value="1"/>
</dbReference>
<dbReference type="CDD" id="cd17574">
    <property type="entry name" value="REC_OmpR"/>
    <property type="match status" value="1"/>
</dbReference>
<feature type="domain" description="HTH araC/xylS-type" evidence="11">
    <location>
        <begin position="1242"/>
        <end position="1341"/>
    </location>
</feature>
<dbReference type="CDD" id="cd00082">
    <property type="entry name" value="HisKA"/>
    <property type="match status" value="1"/>
</dbReference>
<dbReference type="SUPFAM" id="SSF63829">
    <property type="entry name" value="Calcium-dependent phosphotriesterase"/>
    <property type="match status" value="2"/>
</dbReference>
<dbReference type="Gene3D" id="2.60.40.10">
    <property type="entry name" value="Immunoglobulins"/>
    <property type="match status" value="1"/>
</dbReference>
<evidence type="ECO:0000256" key="10">
    <source>
        <dbReference type="SAM" id="Phobius"/>
    </source>
</evidence>
<keyword evidence="3 9" id="KW-0597">Phosphoprotein</keyword>
<evidence type="ECO:0000256" key="6">
    <source>
        <dbReference type="ARBA" id="ARBA00023015"/>
    </source>
</evidence>
<dbReference type="eggNOG" id="COG2205">
    <property type="taxonomic scope" value="Bacteria"/>
</dbReference>
<dbReference type="GO" id="GO:0043565">
    <property type="term" value="F:sequence-specific DNA binding"/>
    <property type="evidence" value="ECO:0007669"/>
    <property type="project" value="InterPro"/>
</dbReference>
<dbReference type="PANTHER" id="PTHR43547:SF2">
    <property type="entry name" value="HYBRID SIGNAL TRANSDUCTION HISTIDINE KINASE C"/>
    <property type="match status" value="1"/>
</dbReference>
<dbReference type="SUPFAM" id="SSF47384">
    <property type="entry name" value="Homodimeric domain of signal transducing histidine kinase"/>
    <property type="match status" value="1"/>
</dbReference>
<evidence type="ECO:0000256" key="9">
    <source>
        <dbReference type="PROSITE-ProRule" id="PRU00169"/>
    </source>
</evidence>
<keyword evidence="6" id="KW-0805">Transcription regulation</keyword>
<evidence type="ECO:0000256" key="7">
    <source>
        <dbReference type="ARBA" id="ARBA00023125"/>
    </source>
</evidence>
<feature type="transmembrane region" description="Helical" evidence="10">
    <location>
        <begin position="773"/>
        <end position="794"/>
    </location>
</feature>
<dbReference type="InterPro" id="IPR001789">
    <property type="entry name" value="Sig_transdc_resp-reg_receiver"/>
</dbReference>
<keyword evidence="4" id="KW-0808">Transferase</keyword>
<dbReference type="InterPro" id="IPR015943">
    <property type="entry name" value="WD40/YVTN_repeat-like_dom_sf"/>
</dbReference>
<dbReference type="Pfam" id="PF07494">
    <property type="entry name" value="Reg_prop"/>
    <property type="match status" value="2"/>
</dbReference>
<dbReference type="InterPro" id="IPR011123">
    <property type="entry name" value="Y_Y_Y"/>
</dbReference>
<dbReference type="PROSITE" id="PS01124">
    <property type="entry name" value="HTH_ARAC_FAMILY_2"/>
    <property type="match status" value="1"/>
</dbReference>
<dbReference type="eggNOG" id="COG2207">
    <property type="taxonomic scope" value="Bacteria"/>
</dbReference>
<evidence type="ECO:0000313" key="14">
    <source>
        <dbReference type="EMBL" id="CEN33109.1"/>
    </source>
</evidence>
<dbReference type="Gene3D" id="3.40.50.2300">
    <property type="match status" value="1"/>
</dbReference>
<dbReference type="InterPro" id="IPR005467">
    <property type="entry name" value="His_kinase_dom"/>
</dbReference>
<organism evidence="14 15">
    <name type="scientific">Capnocytophaga cynodegmi</name>
    <dbReference type="NCBI Taxonomy" id="28189"/>
    <lineage>
        <taxon>Bacteria</taxon>
        <taxon>Pseudomonadati</taxon>
        <taxon>Bacteroidota</taxon>
        <taxon>Flavobacteriia</taxon>
        <taxon>Flavobacteriales</taxon>
        <taxon>Flavobacteriaceae</taxon>
        <taxon>Capnocytophaga</taxon>
    </lineage>
</organism>
<dbReference type="EC" id="2.7.13.3" evidence="2"/>
<keyword evidence="5 14" id="KW-0418">Kinase</keyword>
<dbReference type="EMBL" id="CDOD01000006">
    <property type="protein sequence ID" value="CEN33109.1"/>
    <property type="molecule type" value="Genomic_DNA"/>
</dbReference>
<keyword evidence="15" id="KW-1185">Reference proteome</keyword>
<dbReference type="PROSITE" id="PS00041">
    <property type="entry name" value="HTH_ARAC_FAMILY_1"/>
    <property type="match status" value="1"/>
</dbReference>
<keyword evidence="10" id="KW-0472">Membrane</keyword>
<sequence length="1343" mass="153265">MSFNLQILKVTNLLRFIIFCWYFSAQAQNNIYVQQLSTEQGLSQNTVMAISQDSLGFMWVGTRDGLNEYSGNKIKIYKHILGDTLSIAGNHINDIANGKKGNIWVAHNKGISLLCRKKGSFTNYEIGESDNREIRSISVIDEEVWACGWTGIYKYDAEKNRFTKPEIVITDVNLADIPVAKVVKSPFRNEYWIASATKGLFKYDPISKNGIQIKDNSKDVTLSENERIEDILFHPSGKIYIATYNNGIYQLDSNGIPEKHWSFSSEEKLIAFGSIRTLTLNTDGNIWIGGFQGVRLLNPKTGVVQEVNTFHNTHLIDSPSVRSLYIDKNSSLWIGTYHDGLLLSDEYLSRFTPHPLNTQNHKNSHNIASAFAYKKGNLIVATENGYLIEYDKNYNTIRTNRIENGAVIKSLFYDSATDILWIGTLRKGLYKEHNNKITALGLANLGVINNILKESDDKLWILSDKSGGLNLFDSKTNQLTDFPIAKKLHPFIGKNFGKHLLKINNTTYLLSTIGKGLILFENSIEGKIEQKIKQVDDVNHVLAIGEKYFVSTDGFGVFVLDKHLEVIENYTTKDGLLNNTIFSTMASGEDLWVNSINGVSQFADGVFLNYHIRNGFPISEINQGATFCIHSNPIVFAVGGKDLWVSFEPQKVSKNQHRPKVYLSEIKVNNQPISSISKLENISVIHPEEIELTHNQTALTLEFTSLNYLMPENNRFKYILEGFDIDWRYSSEKGIVEYSKIPKGSYIFKIQASNNDGVWGEQLSFPIVVKPPFWLTFPAFIIYFLVIFIIVWYIRRNMLRRIVLNHRIRLKEIEKKRVEEMHSMKVKYFTDVSHEILTPLTLILSPVEEILEETELQPKVRKRISNIQYQGKNLLHLVNQLLTINRIESNQEKLNEVPILLKNFLENVSSSFHSLASQNGINWQINMREVTEKPLLIDKEKIEKILLNLLSNAIKYTPKDGNVSLLVKTIENEKGNYNLHIKVEDSGIGIEKESLPLIFNRFYKNDNKKIPGSGIGLSLVKTIVKDLMKGQIEVESTLEKGSIFTVTIPNIKADISGSERLLHNETFVLPMELTSQLESSEETIFVSEKTDKKNTILIVEDNITLLNSLSERLSNNFNVLSVTSAEEALEILQEEDIDIVISDIMLPGKSGKELCAEIKSNIVTSHIAVILITAIQQQEVKMESLELGADNYLTKPFSHRELQLRISNILRRQKNLRQLYKRDALPEKAENRFNKFDDDLLHRINSYIEKNLSNPEYSIENLSEDVALSRVHLYRKMKKLLDISPSKYMRDFRLKKAAEILSKEDIRVVELADQVGFQDANYFLKCFKEKYGISPKEFSKKGK</sequence>
<dbReference type="SUPFAM" id="SSF46689">
    <property type="entry name" value="Homeodomain-like"/>
    <property type="match status" value="1"/>
</dbReference>
<dbReference type="InterPro" id="IPR036890">
    <property type="entry name" value="HATPase_C_sf"/>
</dbReference>
<keyword evidence="10" id="KW-1133">Transmembrane helix</keyword>
<dbReference type="eggNOG" id="COG3292">
    <property type="taxonomic scope" value="Bacteria"/>
</dbReference>
<dbReference type="Gene3D" id="1.10.10.60">
    <property type="entry name" value="Homeodomain-like"/>
    <property type="match status" value="2"/>
</dbReference>
<evidence type="ECO:0000256" key="5">
    <source>
        <dbReference type="ARBA" id="ARBA00022777"/>
    </source>
</evidence>
<dbReference type="Gene3D" id="3.30.565.10">
    <property type="entry name" value="Histidine kinase-like ATPase, C-terminal domain"/>
    <property type="match status" value="1"/>
</dbReference>